<evidence type="ECO:0000313" key="2">
    <source>
        <dbReference type="EMBL" id="ACM92402.1"/>
    </source>
</evidence>
<gene>
    <name evidence="2" type="ordered locus">NAMH_1250</name>
</gene>
<dbReference type="RefSeq" id="WP_012663773.1">
    <property type="nucleotide sequence ID" value="NC_012115.1"/>
</dbReference>
<dbReference type="KEGG" id="nam:NAMH_1250"/>
<dbReference type="eggNOG" id="ENOG5032JQM">
    <property type="taxonomic scope" value="Bacteria"/>
</dbReference>
<dbReference type="Proteomes" id="UP000000448">
    <property type="component" value="Chromosome"/>
</dbReference>
<evidence type="ECO:0000259" key="1">
    <source>
        <dbReference type="Pfam" id="PF21862"/>
    </source>
</evidence>
<sequence length="82" mass="9507">MDLKDTILETLQEIEESAISEEELSPATKCDKEFLKHIKERLLVLFEGLQSPNTENLDVKLDVTLNFLEYLLVKIDEKLSQK</sequence>
<protein>
    <recommendedName>
        <fullName evidence="1">Campylobacter invasion antigen D C-terminal domain-containing protein</fullName>
    </recommendedName>
</protein>
<dbReference type="HOGENOM" id="CLU_2421432_0_0_7"/>
<organism evidence="2 3">
    <name type="scientific">Nautilia profundicola (strain ATCC BAA-1463 / DSM 18972 / AmH)</name>
    <dbReference type="NCBI Taxonomy" id="598659"/>
    <lineage>
        <taxon>Bacteria</taxon>
        <taxon>Pseudomonadati</taxon>
        <taxon>Campylobacterota</taxon>
        <taxon>Epsilonproteobacteria</taxon>
        <taxon>Nautiliales</taxon>
        <taxon>Nautiliaceae</taxon>
        <taxon>Nautilia</taxon>
    </lineage>
</organism>
<dbReference type="EMBL" id="CP001279">
    <property type="protein sequence ID" value="ACM92402.1"/>
    <property type="molecule type" value="Genomic_DNA"/>
</dbReference>
<proteinExistence type="predicted"/>
<evidence type="ECO:0000313" key="3">
    <source>
        <dbReference type="Proteomes" id="UP000000448"/>
    </source>
</evidence>
<dbReference type="InterPro" id="IPR054057">
    <property type="entry name" value="CiaD_C"/>
</dbReference>
<accession>B9L5K5</accession>
<name>B9L5K5_NAUPA</name>
<dbReference type="AlphaFoldDB" id="B9L5K5"/>
<keyword evidence="3" id="KW-1185">Reference proteome</keyword>
<dbReference type="Pfam" id="PF21862">
    <property type="entry name" value="CiaD"/>
    <property type="match status" value="1"/>
</dbReference>
<feature type="domain" description="Campylobacter invasion antigen D C-terminal" evidence="1">
    <location>
        <begin position="31"/>
        <end position="80"/>
    </location>
</feature>
<dbReference type="OrthoDB" id="5329345at2"/>
<reference evidence="2 3" key="1">
    <citation type="journal article" date="2009" name="PLoS Genet.">
        <title>Adaptations to submarine hydrothermal environments exemplified by the genome of Nautilia profundicola.</title>
        <authorList>
            <person name="Campbell B.J."/>
            <person name="Smith J.L."/>
            <person name="Hanson T.E."/>
            <person name="Klotz M.G."/>
            <person name="Stein L.Y."/>
            <person name="Lee C.K."/>
            <person name="Wu D."/>
            <person name="Robinson J.M."/>
            <person name="Khouri H.M."/>
            <person name="Eisen J.A."/>
            <person name="Cary S.C."/>
        </authorList>
    </citation>
    <scope>NUCLEOTIDE SEQUENCE [LARGE SCALE GENOMIC DNA]</scope>
    <source>
        <strain evidence="3">ATCC BAA-1463 / DSM 18972 / AmH</strain>
    </source>
</reference>
<dbReference type="STRING" id="598659.NAMH_1250"/>